<comment type="caution">
    <text evidence="11">The sequence shown here is derived from an EMBL/GenBank/DDBJ whole genome shotgun (WGS) entry which is preliminary data.</text>
</comment>
<dbReference type="InterPro" id="IPR001878">
    <property type="entry name" value="Znf_CCHC"/>
</dbReference>
<dbReference type="PANTHER" id="PTHR37984:SF5">
    <property type="entry name" value="PROTEIN NYNRIN-LIKE"/>
    <property type="match status" value="1"/>
</dbReference>
<dbReference type="GO" id="GO:0006508">
    <property type="term" value="P:proteolysis"/>
    <property type="evidence" value="ECO:0007669"/>
    <property type="project" value="UniProtKB-KW"/>
</dbReference>
<organism evidence="11 12">
    <name type="scientific">Macrosiphum euphorbiae</name>
    <name type="common">potato aphid</name>
    <dbReference type="NCBI Taxonomy" id="13131"/>
    <lineage>
        <taxon>Eukaryota</taxon>
        <taxon>Metazoa</taxon>
        <taxon>Ecdysozoa</taxon>
        <taxon>Arthropoda</taxon>
        <taxon>Hexapoda</taxon>
        <taxon>Insecta</taxon>
        <taxon>Pterygota</taxon>
        <taxon>Neoptera</taxon>
        <taxon>Paraneoptera</taxon>
        <taxon>Hemiptera</taxon>
        <taxon>Sternorrhyncha</taxon>
        <taxon>Aphidomorpha</taxon>
        <taxon>Aphidoidea</taxon>
        <taxon>Aphididae</taxon>
        <taxon>Macrosiphini</taxon>
        <taxon>Macrosiphum</taxon>
    </lineage>
</organism>
<dbReference type="SUPFAM" id="SSF53098">
    <property type="entry name" value="Ribonuclease H-like"/>
    <property type="match status" value="1"/>
</dbReference>
<dbReference type="InterPro" id="IPR000477">
    <property type="entry name" value="RT_dom"/>
</dbReference>
<dbReference type="InterPro" id="IPR041577">
    <property type="entry name" value="RT_RNaseH_2"/>
</dbReference>
<dbReference type="InterPro" id="IPR012337">
    <property type="entry name" value="RNaseH-like_sf"/>
</dbReference>
<evidence type="ECO:0000256" key="3">
    <source>
        <dbReference type="ARBA" id="ARBA00022750"/>
    </source>
</evidence>
<dbReference type="Gene3D" id="3.30.420.10">
    <property type="entry name" value="Ribonuclease H-like superfamily/Ribonuclease H"/>
    <property type="match status" value="1"/>
</dbReference>
<feature type="domain" description="CCHC-type" evidence="8">
    <location>
        <begin position="332"/>
        <end position="347"/>
    </location>
</feature>
<keyword evidence="6" id="KW-0863">Zinc-finger</keyword>
<evidence type="ECO:0000256" key="2">
    <source>
        <dbReference type="ARBA" id="ARBA00022670"/>
    </source>
</evidence>
<keyword evidence="12" id="KW-1185">Reference proteome</keyword>
<name>A0AAV0WPQ4_9HEMI</name>
<evidence type="ECO:0000256" key="4">
    <source>
        <dbReference type="ARBA" id="ARBA00023125"/>
    </source>
</evidence>
<proteinExistence type="predicted"/>
<sequence>MSALDSTERTVLKAIKTEEIREELLFRLLPNTGQKEELVDMLLSDNERVVADGIQANLIAARKKRNEDAQKIIELQNTIATMSLTQNSQPANENVLELILRLSQSQQAIADKLSLNSQHQVQIFSTNDTAKAISLFSGKKIENVCDWVKEVERISVHAHWTPSLTLVNATSRLAGSALNWHKVSGRSFDDWYTWKEGIIDRFKVKMSLSEFIQFQAKRTLRSNEPIADYIYDKDAIIDKAPFPLQQSDRVSLILQGITKHEWAIPLTTAMCTSVKDLLDRAVQLDAIRKVQYVKENTSENTTSFKSQDNQKEQGNYIPRFNPSVHKEEDQTCYRCKQVGHVSYNCKNPLQEKSARVYNKTDIKDTTYANKKHFNKEVKPKETLTTKTINCVQEDSTSEDFVRVSQIPATINGNMTIDALPDIGSCVTLLRRCFVPDNIPIFPWQDGSYATPEGNCTPSGWISLRIKVGNIDYVMPKVGICDKLPIAMILGRDWQKAVQATITIEPNGAVCITTPSSIQEFGCVKSKTAFVGCVVQSRFNNRPLVTKISDIETTKVDQPFLNQDQTQKLESLINSYEDIFSTPEAELGEFPDIEMEILLTNDKPIKCKPYKATDPDRTFMRNQVEKWISQGVCRMSTSPYAAPAFVVDQPFHESTPKRLVVDYSRTINPITVKDPFPIDQMDLMISKIAGKKFKSLVDIKHAFNNFKIKENDIFKTAAVTPDYHIEFCRVIFGLANAPALLARAISIAYGDLLKLGLAKYYDDLAAGHDSFEDHLNFLQLLFEATRKYSLKFTKSKCTFAAQEIKILGRILDEKGDRPDPERAQAVTRYQTLSTLQELRSFLGFANALRRYINHFASIARPLTNMLKNKPVSSKKSSNYKIQLSDDEHHAFVKLKSAITSNPVLAAFRQNVPTTVETDASHEGLGACLSQIHDGSICIIEYASRSLKDPEKRYHSNELEVTAVHWAITEKFRLYLVGQTFKLITDNYSTAYIVNKAKLNRKFARYVVDLAAFEFEPIYRAGKLNIIADHLSRYPQPVNDENQCCLAIINSQNDKLVHAQQADSFCQQINKKLKNTNNTVHILQIKCMYKYENNILVHVNIENGFEVSKIVIPFSFRNTVLQYCHDNTGHFDIKKTLSRIKARYWWSSMRKDCALYVRGCKTCQQVNRRTTSAYGMLGERPIPEVPFEVISADHLSLPTTKAGNCYILAHICHATRFLLARPTCTTATDDIIHTLENDIINHYGLPVTYISDNGSSFTSSKFKLYLEKYEIQHSLCPPYTPQANGLVERSNATMISVLSKFSLEHPDDWDIKLPNLILAINTSQQSTTKFSPFYLLHGYEPKLSTMDMALGSVQSDLSRMDQLDLLAESRGIAIENLKDNHKINKKRFDQHRSHHNFQPGQRVWYNWQSTNDTKLSPNFKGPFVIEHPVGKVCYKITRADATNKKHSRIVHVQSLKPAQYRPNLDDPGEIQFEENNQQSPPTSLTDNIQINSPTPTIDTKVNSITKRTRKTPSWLKDYIIG</sequence>
<reference evidence="11 12" key="1">
    <citation type="submission" date="2023-01" db="EMBL/GenBank/DDBJ databases">
        <authorList>
            <person name="Whitehead M."/>
        </authorList>
    </citation>
    <scope>NUCLEOTIDE SEQUENCE [LARGE SCALE GENOMIC DNA]</scope>
</reference>
<feature type="compositionally biased region" description="Polar residues" evidence="7">
    <location>
        <begin position="1471"/>
        <end position="1497"/>
    </location>
</feature>
<dbReference type="Pfam" id="PF17921">
    <property type="entry name" value="Integrase_H2C2"/>
    <property type="match status" value="1"/>
</dbReference>
<evidence type="ECO:0000259" key="9">
    <source>
        <dbReference type="PROSITE" id="PS50878"/>
    </source>
</evidence>
<keyword evidence="6" id="KW-0862">Zinc</keyword>
<dbReference type="Gene3D" id="3.10.10.10">
    <property type="entry name" value="HIV Type 1 Reverse Transcriptase, subunit A, domain 1"/>
    <property type="match status" value="1"/>
</dbReference>
<evidence type="ECO:0000259" key="8">
    <source>
        <dbReference type="PROSITE" id="PS50158"/>
    </source>
</evidence>
<keyword evidence="6" id="KW-0479">Metal-binding</keyword>
<feature type="domain" description="Integrase catalytic" evidence="10">
    <location>
        <begin position="1180"/>
        <end position="1338"/>
    </location>
</feature>
<dbReference type="CDD" id="cd01647">
    <property type="entry name" value="RT_LTR"/>
    <property type="match status" value="1"/>
</dbReference>
<gene>
    <name evidence="11" type="ORF">MEUPH1_LOCUS13145</name>
</gene>
<dbReference type="InterPro" id="IPR041588">
    <property type="entry name" value="Integrase_H2C2"/>
</dbReference>
<keyword evidence="3" id="KW-0378">Hydrolase</keyword>
<dbReference type="Pfam" id="PF00078">
    <property type="entry name" value="RVT_1"/>
    <property type="match status" value="1"/>
</dbReference>
<dbReference type="GO" id="GO:0004190">
    <property type="term" value="F:aspartic-type endopeptidase activity"/>
    <property type="evidence" value="ECO:0007669"/>
    <property type="project" value="UniProtKB-KW"/>
</dbReference>
<dbReference type="Proteomes" id="UP001160148">
    <property type="component" value="Unassembled WGS sequence"/>
</dbReference>
<dbReference type="EC" id="2.7.7.49" evidence="1"/>
<dbReference type="SUPFAM" id="SSF57756">
    <property type="entry name" value="Retrovirus zinc finger-like domains"/>
    <property type="match status" value="1"/>
</dbReference>
<accession>A0AAV0WPQ4</accession>
<dbReference type="CDD" id="cd09274">
    <property type="entry name" value="RNase_HI_RT_Ty3"/>
    <property type="match status" value="1"/>
</dbReference>
<dbReference type="Pfam" id="PF00665">
    <property type="entry name" value="rve"/>
    <property type="match status" value="1"/>
</dbReference>
<dbReference type="InterPro" id="IPR036397">
    <property type="entry name" value="RNaseH_sf"/>
</dbReference>
<dbReference type="InterPro" id="IPR036875">
    <property type="entry name" value="Znf_CCHC_sf"/>
</dbReference>
<keyword evidence="3" id="KW-0064">Aspartyl protease</keyword>
<keyword evidence="5" id="KW-0511">Multifunctional enzyme</keyword>
<dbReference type="SMART" id="SM00343">
    <property type="entry name" value="ZnF_C2HC"/>
    <property type="match status" value="1"/>
</dbReference>
<dbReference type="EMBL" id="CARXXK010000002">
    <property type="protein sequence ID" value="CAI6357527.1"/>
    <property type="molecule type" value="Genomic_DNA"/>
</dbReference>
<dbReference type="InterPro" id="IPR050951">
    <property type="entry name" value="Retrovirus_Pol_polyprotein"/>
</dbReference>
<feature type="domain" description="Reverse transcriptase" evidence="9">
    <location>
        <begin position="627"/>
        <end position="810"/>
    </location>
</feature>
<dbReference type="GO" id="GO:0003964">
    <property type="term" value="F:RNA-directed DNA polymerase activity"/>
    <property type="evidence" value="ECO:0007669"/>
    <property type="project" value="UniProtKB-EC"/>
</dbReference>
<dbReference type="Gene3D" id="3.30.70.270">
    <property type="match status" value="2"/>
</dbReference>
<dbReference type="SUPFAM" id="SSF56672">
    <property type="entry name" value="DNA/RNA polymerases"/>
    <property type="match status" value="1"/>
</dbReference>
<dbReference type="FunFam" id="1.10.340.70:FF:000001">
    <property type="entry name" value="Retrovirus-related Pol polyprotein from transposon gypsy-like Protein"/>
    <property type="match status" value="1"/>
</dbReference>
<evidence type="ECO:0000259" key="10">
    <source>
        <dbReference type="PROSITE" id="PS50994"/>
    </source>
</evidence>
<dbReference type="PANTHER" id="PTHR37984">
    <property type="entry name" value="PROTEIN CBG26694"/>
    <property type="match status" value="1"/>
</dbReference>
<dbReference type="InterPro" id="IPR043502">
    <property type="entry name" value="DNA/RNA_pol_sf"/>
</dbReference>
<dbReference type="GO" id="GO:0042575">
    <property type="term" value="C:DNA polymerase complex"/>
    <property type="evidence" value="ECO:0007669"/>
    <property type="project" value="UniProtKB-ARBA"/>
</dbReference>
<dbReference type="Gene3D" id="1.10.340.70">
    <property type="match status" value="1"/>
</dbReference>
<evidence type="ECO:0000256" key="7">
    <source>
        <dbReference type="SAM" id="MobiDB-lite"/>
    </source>
</evidence>
<dbReference type="GO" id="GO:0015074">
    <property type="term" value="P:DNA integration"/>
    <property type="evidence" value="ECO:0007669"/>
    <property type="project" value="InterPro"/>
</dbReference>
<dbReference type="GO" id="GO:0003677">
    <property type="term" value="F:DNA binding"/>
    <property type="evidence" value="ECO:0007669"/>
    <property type="project" value="UniProtKB-KW"/>
</dbReference>
<dbReference type="PROSITE" id="PS50994">
    <property type="entry name" value="INTEGRASE"/>
    <property type="match status" value="1"/>
</dbReference>
<dbReference type="PROSITE" id="PS50878">
    <property type="entry name" value="RT_POL"/>
    <property type="match status" value="1"/>
</dbReference>
<dbReference type="Pfam" id="PF17919">
    <property type="entry name" value="RT_RNaseH_2"/>
    <property type="match status" value="1"/>
</dbReference>
<evidence type="ECO:0000313" key="12">
    <source>
        <dbReference type="Proteomes" id="UP001160148"/>
    </source>
</evidence>
<protein>
    <recommendedName>
        <fullName evidence="1">RNA-directed DNA polymerase</fullName>
        <ecNumber evidence="1">2.7.7.49</ecNumber>
    </recommendedName>
</protein>
<evidence type="ECO:0000256" key="1">
    <source>
        <dbReference type="ARBA" id="ARBA00012493"/>
    </source>
</evidence>
<evidence type="ECO:0000256" key="5">
    <source>
        <dbReference type="ARBA" id="ARBA00023268"/>
    </source>
</evidence>
<dbReference type="GO" id="GO:0008270">
    <property type="term" value="F:zinc ion binding"/>
    <property type="evidence" value="ECO:0007669"/>
    <property type="project" value="UniProtKB-KW"/>
</dbReference>
<dbReference type="PROSITE" id="PS50158">
    <property type="entry name" value="ZF_CCHC"/>
    <property type="match status" value="1"/>
</dbReference>
<keyword evidence="2" id="KW-0645">Protease</keyword>
<evidence type="ECO:0000256" key="6">
    <source>
        <dbReference type="PROSITE-ProRule" id="PRU00047"/>
    </source>
</evidence>
<evidence type="ECO:0000313" key="11">
    <source>
        <dbReference type="EMBL" id="CAI6357527.1"/>
    </source>
</evidence>
<dbReference type="InterPro" id="IPR043128">
    <property type="entry name" value="Rev_trsase/Diguanyl_cyclase"/>
</dbReference>
<keyword evidence="4" id="KW-0238">DNA-binding</keyword>
<dbReference type="InterPro" id="IPR001584">
    <property type="entry name" value="Integrase_cat-core"/>
</dbReference>
<feature type="region of interest" description="Disordered" evidence="7">
    <location>
        <begin position="1457"/>
        <end position="1497"/>
    </location>
</feature>